<dbReference type="GO" id="GO:0003824">
    <property type="term" value="F:catalytic activity"/>
    <property type="evidence" value="ECO:0007669"/>
    <property type="project" value="InterPro"/>
</dbReference>
<evidence type="ECO:0000313" key="8">
    <source>
        <dbReference type="EMBL" id="HII61742.1"/>
    </source>
</evidence>
<feature type="domain" description="Radical SAM core" evidence="7">
    <location>
        <begin position="11"/>
        <end position="254"/>
    </location>
</feature>
<organism evidence="8 9">
    <name type="scientific">Pyrococcus horikoshii</name>
    <dbReference type="NCBI Taxonomy" id="53953"/>
    <lineage>
        <taxon>Archaea</taxon>
        <taxon>Methanobacteriati</taxon>
        <taxon>Methanobacteriota</taxon>
        <taxon>Thermococci</taxon>
        <taxon>Thermococcales</taxon>
        <taxon>Thermococcaceae</taxon>
        <taxon>Pyrococcus</taxon>
    </lineage>
</organism>
<dbReference type="SMART" id="SM00729">
    <property type="entry name" value="Elp3"/>
    <property type="match status" value="1"/>
</dbReference>
<dbReference type="InterPro" id="IPR007197">
    <property type="entry name" value="rSAM"/>
</dbReference>
<evidence type="ECO:0000313" key="9">
    <source>
        <dbReference type="Proteomes" id="UP000617544"/>
    </source>
</evidence>
<name>A0A832T056_PYRHR</name>
<dbReference type="PIRSF" id="PIRSF004954">
    <property type="entry name" value="Radical_SAM"/>
    <property type="match status" value="1"/>
</dbReference>
<evidence type="ECO:0000256" key="4">
    <source>
        <dbReference type="ARBA" id="ARBA00022723"/>
    </source>
</evidence>
<dbReference type="PANTHER" id="PTHR11135">
    <property type="entry name" value="HISTONE ACETYLTRANSFERASE-RELATED"/>
    <property type="match status" value="1"/>
</dbReference>
<proteinExistence type="predicted"/>
<keyword evidence="4" id="KW-0479">Metal-binding</keyword>
<keyword evidence="5" id="KW-0408">Iron</keyword>
<protein>
    <submittedName>
        <fullName evidence="8">Archaeosine biosynthesis radical SAM protein RaSEA</fullName>
    </submittedName>
</protein>
<dbReference type="NCBIfam" id="TIGR01210">
    <property type="entry name" value="archaeosine biosynthesis radical SAM protein RaSEA"/>
    <property type="match status" value="1"/>
</dbReference>
<dbReference type="SUPFAM" id="SSF102114">
    <property type="entry name" value="Radical SAM enzymes"/>
    <property type="match status" value="1"/>
</dbReference>
<dbReference type="Pfam" id="PF04055">
    <property type="entry name" value="Radical_SAM"/>
    <property type="match status" value="1"/>
</dbReference>
<evidence type="ECO:0000256" key="5">
    <source>
        <dbReference type="ARBA" id="ARBA00023004"/>
    </source>
</evidence>
<evidence type="ECO:0000256" key="6">
    <source>
        <dbReference type="ARBA" id="ARBA00023014"/>
    </source>
</evidence>
<dbReference type="InterPro" id="IPR006638">
    <property type="entry name" value="Elp3/MiaA/NifB-like_rSAM"/>
</dbReference>
<dbReference type="Proteomes" id="UP000617544">
    <property type="component" value="Unassembled WGS sequence"/>
</dbReference>
<dbReference type="GeneID" id="1442730"/>
<dbReference type="PANTHER" id="PTHR11135:SF0">
    <property type="entry name" value="ELONGATOR COMPLEX PROTEIN 3"/>
    <property type="match status" value="1"/>
</dbReference>
<dbReference type="SFLD" id="SFLDS00029">
    <property type="entry name" value="Radical_SAM"/>
    <property type="match status" value="1"/>
</dbReference>
<dbReference type="PROSITE" id="PS51918">
    <property type="entry name" value="RADICAL_SAM"/>
    <property type="match status" value="1"/>
</dbReference>
<keyword evidence="2" id="KW-0004">4Fe-4S</keyword>
<dbReference type="EMBL" id="DUJN01000007">
    <property type="protein sequence ID" value="HII61742.1"/>
    <property type="molecule type" value="Genomic_DNA"/>
</dbReference>
<accession>A0A832T056</accession>
<keyword evidence="6" id="KW-0411">Iron-sulfur</keyword>
<gene>
    <name evidence="8" type="ORF">HA331_08395</name>
</gene>
<dbReference type="InterPro" id="IPR058240">
    <property type="entry name" value="rSAM_sf"/>
</dbReference>
<dbReference type="GO" id="GO:0002926">
    <property type="term" value="P:tRNA wobble base 5-methoxycarbonylmethyl-2-thiouridinylation"/>
    <property type="evidence" value="ECO:0007669"/>
    <property type="project" value="TreeGrafter"/>
</dbReference>
<evidence type="ECO:0000259" key="7">
    <source>
        <dbReference type="PROSITE" id="PS51918"/>
    </source>
</evidence>
<dbReference type="InterPro" id="IPR005909">
    <property type="entry name" value="RaSEA"/>
</dbReference>
<evidence type="ECO:0000256" key="1">
    <source>
        <dbReference type="ARBA" id="ARBA00001966"/>
    </source>
</evidence>
<dbReference type="GO" id="GO:0051539">
    <property type="term" value="F:4 iron, 4 sulfur cluster binding"/>
    <property type="evidence" value="ECO:0007669"/>
    <property type="project" value="UniProtKB-KW"/>
</dbReference>
<evidence type="ECO:0000256" key="3">
    <source>
        <dbReference type="ARBA" id="ARBA00022691"/>
    </source>
</evidence>
<keyword evidence="3" id="KW-0949">S-adenosyl-L-methionine</keyword>
<dbReference type="AlphaFoldDB" id="A0A832T056"/>
<comment type="cofactor">
    <cofactor evidence="1">
        <name>[4Fe-4S] cluster</name>
        <dbReference type="ChEBI" id="CHEBI:49883"/>
    </cofactor>
</comment>
<dbReference type="CDD" id="cd01335">
    <property type="entry name" value="Radical_SAM"/>
    <property type="match status" value="1"/>
</dbReference>
<comment type="caution">
    <text evidence="8">The sequence shown here is derived from an EMBL/GenBank/DDBJ whole genome shotgun (WGS) entry which is preliminary data.</text>
</comment>
<reference evidence="8" key="1">
    <citation type="journal article" date="2020" name="bioRxiv">
        <title>A rank-normalized archaeal taxonomy based on genome phylogeny resolves widespread incomplete and uneven classifications.</title>
        <authorList>
            <person name="Rinke C."/>
            <person name="Chuvochina M."/>
            <person name="Mussig A.J."/>
            <person name="Chaumeil P.-A."/>
            <person name="Waite D.W."/>
            <person name="Whitman W.B."/>
            <person name="Parks D.H."/>
            <person name="Hugenholtz P."/>
        </authorList>
    </citation>
    <scope>NUCLEOTIDE SEQUENCE</scope>
    <source>
        <strain evidence="8">UBA8834</strain>
    </source>
</reference>
<sequence length="329" mass="37885">MYWVSEDNVAGKPGKVLYVILPTIGCYRYRIGKPCYMCSYPAQAPRKTSQERIFGYFLEAIGKIKGKEGRFGIRIFTSGSFFDSSEVRRGTRIKIFQEIAKLDNVFEVVVETRSEIIREEWVRELVEIIEGKWFEVALGLETANDDIADISINKGSTFRDFVRASEIIHKAGAKVKTYLLFKPIFLSEGDAIEEMKRSIELAEPYTDTFSINMTNIQKGTLYEKIWERGEYRTPWLWSVVEVLKWAKRKFPGKRFLSDPVGAGSVRGPHNCGDSRDKPVERAIRKFSTTQDLRYLEVSGDCIEEWKYIVSQGLLDWQLIKSQVSPFSTE</sequence>
<dbReference type="GO" id="GO:0005737">
    <property type="term" value="C:cytoplasm"/>
    <property type="evidence" value="ECO:0007669"/>
    <property type="project" value="TreeGrafter"/>
</dbReference>
<evidence type="ECO:0000256" key="2">
    <source>
        <dbReference type="ARBA" id="ARBA00022485"/>
    </source>
</evidence>
<dbReference type="OMA" id="GCTMCSY"/>
<dbReference type="GO" id="GO:0046872">
    <property type="term" value="F:metal ion binding"/>
    <property type="evidence" value="ECO:0007669"/>
    <property type="project" value="UniProtKB-KW"/>
</dbReference>
<dbReference type="InterPro" id="IPR039661">
    <property type="entry name" value="ELP3"/>
</dbReference>
<dbReference type="RefSeq" id="WP_010885948.1">
    <property type="nucleotide sequence ID" value="NZ_DUJN01000007.1"/>
</dbReference>